<keyword evidence="10" id="KW-1185">Reference proteome</keyword>
<feature type="transmembrane region" description="Helical" evidence="8">
    <location>
        <begin position="48"/>
        <end position="70"/>
    </location>
</feature>
<dbReference type="InterPro" id="IPR005744">
    <property type="entry name" value="Hy-lIII"/>
</dbReference>
<dbReference type="InterPro" id="IPR004254">
    <property type="entry name" value="AdipoR/HlyIII-related"/>
</dbReference>
<dbReference type="EMBL" id="AVCK01000024">
    <property type="protein sequence ID" value="KFN45716.1"/>
    <property type="molecule type" value="Genomic_DNA"/>
</dbReference>
<comment type="subcellular location">
    <subcellularLocation>
        <location evidence="1">Cell membrane</location>
        <topology evidence="1">Multi-pass membrane protein</topology>
    </subcellularLocation>
</comment>
<feature type="transmembrane region" description="Helical" evidence="8">
    <location>
        <begin position="82"/>
        <end position="104"/>
    </location>
</feature>
<evidence type="ECO:0008006" key="11">
    <source>
        <dbReference type="Google" id="ProtNLM"/>
    </source>
</evidence>
<dbReference type="RefSeq" id="WP_034212905.1">
    <property type="nucleotide sequence ID" value="NZ_AVCK01000024.1"/>
</dbReference>
<dbReference type="GO" id="GO:0046872">
    <property type="term" value="F:metal ion binding"/>
    <property type="evidence" value="ECO:0007669"/>
    <property type="project" value="UniProtKB-KW"/>
</dbReference>
<feature type="transmembrane region" description="Helical" evidence="8">
    <location>
        <begin position="110"/>
        <end position="130"/>
    </location>
</feature>
<dbReference type="GO" id="GO:0005886">
    <property type="term" value="C:plasma membrane"/>
    <property type="evidence" value="ECO:0007669"/>
    <property type="project" value="UniProtKB-SubCell"/>
</dbReference>
<dbReference type="OrthoDB" id="9813689at2"/>
<feature type="transmembrane region" description="Helical" evidence="8">
    <location>
        <begin position="21"/>
        <end position="42"/>
    </location>
</feature>
<comment type="caution">
    <text evidence="9">The sequence shown here is derived from an EMBL/GenBank/DDBJ whole genome shotgun (WGS) entry which is preliminary data.</text>
</comment>
<dbReference type="PANTHER" id="PTHR20855">
    <property type="entry name" value="ADIPOR/PROGESTIN RECEPTOR-RELATED"/>
    <property type="match status" value="1"/>
</dbReference>
<dbReference type="STRING" id="1384056.N787_12140"/>
<evidence type="ECO:0000256" key="1">
    <source>
        <dbReference type="ARBA" id="ARBA00004651"/>
    </source>
</evidence>
<dbReference type="AlphaFoldDB" id="A0A091B1Z7"/>
<feature type="binding site" evidence="7">
    <location>
        <position position="69"/>
    </location>
    <ligand>
        <name>Zn(2+)</name>
        <dbReference type="ChEBI" id="CHEBI:29105"/>
    </ligand>
</feature>
<evidence type="ECO:0000256" key="5">
    <source>
        <dbReference type="ARBA" id="ARBA00022989"/>
    </source>
</evidence>
<evidence type="ECO:0000256" key="4">
    <source>
        <dbReference type="ARBA" id="ARBA00022692"/>
    </source>
</evidence>
<evidence type="ECO:0000313" key="9">
    <source>
        <dbReference type="EMBL" id="KFN45716.1"/>
    </source>
</evidence>
<dbReference type="Pfam" id="PF03006">
    <property type="entry name" value="HlyIII"/>
    <property type="match status" value="1"/>
</dbReference>
<organism evidence="9 10">
    <name type="scientific">Arenimonas metalli CF5-1</name>
    <dbReference type="NCBI Taxonomy" id="1384056"/>
    <lineage>
        <taxon>Bacteria</taxon>
        <taxon>Pseudomonadati</taxon>
        <taxon>Pseudomonadota</taxon>
        <taxon>Gammaproteobacteria</taxon>
        <taxon>Lysobacterales</taxon>
        <taxon>Lysobacteraceae</taxon>
        <taxon>Arenimonas</taxon>
    </lineage>
</organism>
<dbReference type="Proteomes" id="UP000029393">
    <property type="component" value="Unassembled WGS sequence"/>
</dbReference>
<feature type="transmembrane region" description="Helical" evidence="8">
    <location>
        <begin position="137"/>
        <end position="153"/>
    </location>
</feature>
<keyword evidence="3" id="KW-1003">Cell membrane</keyword>
<feature type="transmembrane region" description="Helical" evidence="8">
    <location>
        <begin position="165"/>
        <end position="184"/>
    </location>
</feature>
<protein>
    <recommendedName>
        <fullName evidence="11">Hemolysin D</fullName>
    </recommendedName>
</protein>
<dbReference type="eggNOG" id="COG1272">
    <property type="taxonomic scope" value="Bacteria"/>
</dbReference>
<comment type="similarity">
    <text evidence="2">Belongs to the UPF0073 (Hly-III) family.</text>
</comment>
<dbReference type="PATRIC" id="fig|1384056.3.peg.1757"/>
<reference evidence="9 10" key="1">
    <citation type="submission" date="2013-09" db="EMBL/GenBank/DDBJ databases">
        <title>Genome sequencing of Arenimonas metalli.</title>
        <authorList>
            <person name="Chen F."/>
            <person name="Wang G."/>
        </authorList>
    </citation>
    <scope>NUCLEOTIDE SEQUENCE [LARGE SCALE GENOMIC DNA]</scope>
    <source>
        <strain evidence="9 10">CF5-1</strain>
    </source>
</reference>
<name>A0A091B1Z7_9GAMM</name>
<gene>
    <name evidence="9" type="ORF">N787_12140</name>
</gene>
<feature type="binding site" evidence="7">
    <location>
        <position position="195"/>
    </location>
    <ligand>
        <name>Zn(2+)</name>
        <dbReference type="ChEBI" id="CHEBI:29105"/>
    </ligand>
</feature>
<sequence length="216" mass="23855">MTEYEHDHESPREERANAITHGIGALMALVGGTVLVTLSATFGNGWQLAGAIVFSVALVLLYSASTLYHASHDRITKGRFKVFDHCAIYVLIAGTYTPFTLVGLREDGGWWLFAAIWTFAVAGVVFKLFFTGRFKGLSTLIYLGMGWMVVLAIKPFLRQIPMDTLAWLLGGGLAYTVGTIFYMSRRIPFAHAIWHAFVLIGSACHFVAVTHQVLRP</sequence>
<feature type="binding site" evidence="7">
    <location>
        <position position="191"/>
    </location>
    <ligand>
        <name>Zn(2+)</name>
        <dbReference type="ChEBI" id="CHEBI:29105"/>
    </ligand>
</feature>
<evidence type="ECO:0000256" key="2">
    <source>
        <dbReference type="ARBA" id="ARBA00008488"/>
    </source>
</evidence>
<feature type="transmembrane region" description="Helical" evidence="8">
    <location>
        <begin position="196"/>
        <end position="214"/>
    </location>
</feature>
<keyword evidence="5 8" id="KW-1133">Transmembrane helix</keyword>
<dbReference type="PANTHER" id="PTHR20855:SF3">
    <property type="entry name" value="LD03007P"/>
    <property type="match status" value="1"/>
</dbReference>
<dbReference type="GO" id="GO:0140911">
    <property type="term" value="F:pore-forming activity"/>
    <property type="evidence" value="ECO:0007669"/>
    <property type="project" value="InterPro"/>
</dbReference>
<proteinExistence type="inferred from homology"/>
<evidence type="ECO:0000256" key="6">
    <source>
        <dbReference type="ARBA" id="ARBA00023136"/>
    </source>
</evidence>
<evidence type="ECO:0000256" key="8">
    <source>
        <dbReference type="SAM" id="Phobius"/>
    </source>
</evidence>
<dbReference type="NCBIfam" id="TIGR01065">
    <property type="entry name" value="hlyIII"/>
    <property type="match status" value="1"/>
</dbReference>
<keyword evidence="6 8" id="KW-0472">Membrane</keyword>
<keyword evidence="4 8" id="KW-0812">Transmembrane</keyword>
<evidence type="ECO:0000313" key="10">
    <source>
        <dbReference type="Proteomes" id="UP000029393"/>
    </source>
</evidence>
<evidence type="ECO:0000256" key="3">
    <source>
        <dbReference type="ARBA" id="ARBA00022475"/>
    </source>
</evidence>
<keyword evidence="7" id="KW-0862">Zinc</keyword>
<accession>A0A091B1Z7</accession>
<keyword evidence="7" id="KW-0479">Metal-binding</keyword>
<evidence type="ECO:0000256" key="7">
    <source>
        <dbReference type="PIRSR" id="PIRSR604254-1"/>
    </source>
</evidence>